<gene>
    <name evidence="6" type="ORF">BRARA_E02113</name>
</gene>
<evidence type="ECO:0000256" key="4">
    <source>
        <dbReference type="SAM" id="MobiDB-lite"/>
    </source>
</evidence>
<dbReference type="PROSITE" id="PS50102">
    <property type="entry name" value="RRM"/>
    <property type="match status" value="1"/>
</dbReference>
<dbReference type="SUPFAM" id="SSF54928">
    <property type="entry name" value="RNA-binding domain, RBD"/>
    <property type="match status" value="2"/>
</dbReference>
<evidence type="ECO:0000256" key="2">
    <source>
        <dbReference type="ARBA" id="ARBA00022884"/>
    </source>
</evidence>
<dbReference type="Gene3D" id="3.30.70.330">
    <property type="match status" value="2"/>
</dbReference>
<evidence type="ECO:0000256" key="3">
    <source>
        <dbReference type="PROSITE-ProRule" id="PRU00176"/>
    </source>
</evidence>
<dbReference type="AlphaFoldDB" id="A0A397ZBT0"/>
<dbReference type="InterPro" id="IPR050666">
    <property type="entry name" value="ESRP"/>
</dbReference>
<dbReference type="InterPro" id="IPR035979">
    <property type="entry name" value="RBD_domain_sf"/>
</dbReference>
<protein>
    <recommendedName>
        <fullName evidence="5">RRM domain-containing protein</fullName>
    </recommendedName>
</protein>
<evidence type="ECO:0000259" key="5">
    <source>
        <dbReference type="PROSITE" id="PS50102"/>
    </source>
</evidence>
<evidence type="ECO:0000313" key="6">
    <source>
        <dbReference type="EMBL" id="RID63087.1"/>
    </source>
</evidence>
<dbReference type="PANTHER" id="PTHR13976">
    <property type="entry name" value="HETEROGENEOUS NUCLEAR RIBONUCLEOPROTEIN-RELATED"/>
    <property type="match status" value="1"/>
</dbReference>
<dbReference type="SMART" id="SM00360">
    <property type="entry name" value="RRM"/>
    <property type="match status" value="2"/>
</dbReference>
<keyword evidence="1" id="KW-0677">Repeat</keyword>
<evidence type="ECO:0000313" key="7">
    <source>
        <dbReference type="Proteomes" id="UP000264353"/>
    </source>
</evidence>
<proteinExistence type="predicted"/>
<dbReference type="CDD" id="cd12254">
    <property type="entry name" value="RRM_hnRNPH_ESRPs_RBM12_like"/>
    <property type="match status" value="2"/>
</dbReference>
<feature type="compositionally biased region" description="Basic and acidic residues" evidence="4">
    <location>
        <begin position="179"/>
        <end position="189"/>
    </location>
</feature>
<keyword evidence="2 3" id="KW-0694">RNA-binding</keyword>
<accession>A0A397ZBT0</accession>
<reference evidence="6 7" key="1">
    <citation type="submission" date="2018-06" db="EMBL/GenBank/DDBJ databases">
        <title>WGS assembly of Brassica rapa FPsc.</title>
        <authorList>
            <person name="Bowman J."/>
            <person name="Kohchi T."/>
            <person name="Yamato K."/>
            <person name="Jenkins J."/>
            <person name="Shu S."/>
            <person name="Ishizaki K."/>
            <person name="Yamaoka S."/>
            <person name="Nishihama R."/>
            <person name="Nakamura Y."/>
            <person name="Berger F."/>
            <person name="Adam C."/>
            <person name="Aki S."/>
            <person name="Althoff F."/>
            <person name="Araki T."/>
            <person name="Arteaga-Vazquez M."/>
            <person name="Balasubrmanian S."/>
            <person name="Bauer D."/>
            <person name="Boehm C."/>
            <person name="Briginshaw L."/>
            <person name="Caballero-Perez J."/>
            <person name="Catarino B."/>
            <person name="Chen F."/>
            <person name="Chiyoda S."/>
            <person name="Chovatia M."/>
            <person name="Davies K."/>
            <person name="Delmans M."/>
            <person name="Demura T."/>
            <person name="Dierschke T."/>
            <person name="Dolan L."/>
            <person name="Dorantes-Acosta A."/>
            <person name="Eklund D."/>
            <person name="Florent S."/>
            <person name="Flores-Sandoval E."/>
            <person name="Fujiyama A."/>
            <person name="Fukuzawa H."/>
            <person name="Galik B."/>
            <person name="Grimanelli D."/>
            <person name="Grimwood J."/>
            <person name="Grossniklaus U."/>
            <person name="Hamada T."/>
            <person name="Haseloff J."/>
            <person name="Hetherington A."/>
            <person name="Higo A."/>
            <person name="Hirakawa Y."/>
            <person name="Hundley H."/>
            <person name="Ikeda Y."/>
            <person name="Inoue K."/>
            <person name="Inoue S."/>
            <person name="Ishida S."/>
            <person name="Jia Q."/>
            <person name="Kakita M."/>
            <person name="Kanazawa T."/>
            <person name="Kawai Y."/>
            <person name="Kawashima T."/>
            <person name="Kennedy M."/>
            <person name="Kinose K."/>
            <person name="Kinoshita T."/>
            <person name="Kohara Y."/>
            <person name="Koide E."/>
            <person name="Komatsu K."/>
            <person name="Kopischke S."/>
            <person name="Kubo M."/>
            <person name="Kyozuka J."/>
            <person name="Lagercrantz U."/>
            <person name="Lin S."/>
            <person name="Lindquist E."/>
            <person name="Lipzen A."/>
            <person name="Lu C."/>
            <person name="Luna E."/>
            <person name="Martienssen R."/>
            <person name="Minamino N."/>
            <person name="Mizutani M."/>
            <person name="Mizutani M."/>
            <person name="Mochizuki N."/>
            <person name="Monte I."/>
            <person name="Mosher R."/>
            <person name="Nagasaki H."/>
            <person name="Nakagami H."/>
            <person name="Naramoto S."/>
            <person name="Nishitani K."/>
            <person name="Ohtani M."/>
            <person name="Okamoto T."/>
            <person name="Okumura M."/>
            <person name="Phillips J."/>
            <person name="Pollak B."/>
            <person name="Reinders A."/>
            <person name="Roevekamp M."/>
            <person name="Sano R."/>
            <person name="Sawa S."/>
            <person name="Schmid M."/>
            <person name="Shirakawa M."/>
            <person name="Solano R."/>
            <person name="Spunde A."/>
            <person name="Suetsugu N."/>
            <person name="Sugano S."/>
            <person name="Sugiyama A."/>
            <person name="Sun R."/>
            <person name="Suzuki Y."/>
            <person name="Takenaka M."/>
            <person name="Takezawa D."/>
            <person name="Tomogane H."/>
            <person name="Tsuzuki M."/>
            <person name="Ueda T."/>
            <person name="Umeda M."/>
            <person name="Ward J."/>
            <person name="Watanabe Y."/>
            <person name="Yazaki K."/>
            <person name="Yokoyama R."/>
            <person name="Yoshitake Y."/>
            <person name="Yotsui I."/>
            <person name="Zachgo S."/>
            <person name="Schmutz J."/>
        </authorList>
    </citation>
    <scope>NUCLEOTIDE SEQUENCE [LARGE SCALE GENOMIC DNA]</scope>
    <source>
        <strain evidence="7">cv. B-3</strain>
    </source>
</reference>
<feature type="compositionally biased region" description="Gly residues" evidence="4">
    <location>
        <begin position="150"/>
        <end position="168"/>
    </location>
</feature>
<dbReference type="Proteomes" id="UP000264353">
    <property type="component" value="Chromosome A5"/>
</dbReference>
<dbReference type="InterPro" id="IPR012677">
    <property type="entry name" value="Nucleotide-bd_a/b_plait_sf"/>
</dbReference>
<organism evidence="6 7">
    <name type="scientific">Brassica campestris</name>
    <name type="common">Field mustard</name>
    <dbReference type="NCBI Taxonomy" id="3711"/>
    <lineage>
        <taxon>Eukaryota</taxon>
        <taxon>Viridiplantae</taxon>
        <taxon>Streptophyta</taxon>
        <taxon>Embryophyta</taxon>
        <taxon>Tracheophyta</taxon>
        <taxon>Spermatophyta</taxon>
        <taxon>Magnoliopsida</taxon>
        <taxon>eudicotyledons</taxon>
        <taxon>Gunneridae</taxon>
        <taxon>Pentapetalae</taxon>
        <taxon>rosids</taxon>
        <taxon>malvids</taxon>
        <taxon>Brassicales</taxon>
        <taxon>Brassicaceae</taxon>
        <taxon>Brassiceae</taxon>
        <taxon>Brassica</taxon>
    </lineage>
</organism>
<dbReference type="InterPro" id="IPR000504">
    <property type="entry name" value="RRM_dom"/>
</dbReference>
<sequence>MFYRGYGDGRDGREMGPKRQRMIEQAPPPGTFYGPHPGSAFMFNPYGFVPPPPVFPVVRLRGLPFDCAELDVVEFFRGLDVVDVLFVHKNNKVTGEAFCVLGVPLQVDFALHKNRQNMGRRYVEVFRSTKQEYYKAIANEVAESRVHGTVTGGGGGGGDGGRGGGSGGHSPRRNVQRARSSDDGKENADHTGILRLRGLPFSAGKEDILDFFKDFDLSEDSIHVTVNGEGRPTGDAFVEFGSAEESRAAMVKDRKMLGSRYIELFPSSVEELEDALSRGR</sequence>
<dbReference type="EMBL" id="CM010632">
    <property type="protein sequence ID" value="RID63087.1"/>
    <property type="molecule type" value="Genomic_DNA"/>
</dbReference>
<evidence type="ECO:0000256" key="1">
    <source>
        <dbReference type="ARBA" id="ARBA00022737"/>
    </source>
</evidence>
<feature type="domain" description="RRM" evidence="5">
    <location>
        <begin position="192"/>
        <end position="269"/>
    </location>
</feature>
<feature type="region of interest" description="Disordered" evidence="4">
    <location>
        <begin position="147"/>
        <end position="189"/>
    </location>
</feature>
<name>A0A397ZBT0_BRACM</name>
<dbReference type="GO" id="GO:0003723">
    <property type="term" value="F:RNA binding"/>
    <property type="evidence" value="ECO:0007669"/>
    <property type="project" value="UniProtKB-UniRule"/>
</dbReference>
<dbReference type="Pfam" id="PF00076">
    <property type="entry name" value="RRM_1"/>
    <property type="match status" value="1"/>
</dbReference>